<dbReference type="STRING" id="1797780.A3E45_04385"/>
<dbReference type="EMBL" id="MFDH01000031">
    <property type="protein sequence ID" value="OGE34899.1"/>
    <property type="molecule type" value="Genomic_DNA"/>
</dbReference>
<dbReference type="AlphaFoldDB" id="A0A1F5K1X0"/>
<dbReference type="Proteomes" id="UP000176405">
    <property type="component" value="Unassembled WGS sequence"/>
</dbReference>
<evidence type="ECO:0000313" key="2">
    <source>
        <dbReference type="Proteomes" id="UP000176405"/>
    </source>
</evidence>
<name>A0A1F5K1X0_9BACT</name>
<evidence type="ECO:0000313" key="1">
    <source>
        <dbReference type="EMBL" id="OGE34899.1"/>
    </source>
</evidence>
<dbReference type="Gene3D" id="2.30.130.30">
    <property type="entry name" value="Hypothetical protein"/>
    <property type="match status" value="1"/>
</dbReference>
<comment type="caution">
    <text evidence="1">The sequence shown here is derived from an EMBL/GenBank/DDBJ whole genome shotgun (WGS) entry which is preliminary data.</text>
</comment>
<gene>
    <name evidence="1" type="ORF">A3E45_04385</name>
</gene>
<sequence>MHKSTVDAILGGKKTVETRFSKAKIVPFGAVGVGDIIYMKLPGGDIVGQCRVKKVFSFEGLTPEDVDKIFKDYSKEISAGNKEEDERYKKEKSSSNFGTLIFISESERFITSPIKIKKSDLRGWMVLG</sequence>
<reference evidence="1 2" key="1">
    <citation type="journal article" date="2016" name="Nat. Commun.">
        <title>Thousands of microbial genomes shed light on interconnected biogeochemical processes in an aquifer system.</title>
        <authorList>
            <person name="Anantharaman K."/>
            <person name="Brown C.T."/>
            <person name="Hug L.A."/>
            <person name="Sharon I."/>
            <person name="Castelle C.J."/>
            <person name="Probst A.J."/>
            <person name="Thomas B.C."/>
            <person name="Singh A."/>
            <person name="Wilkins M.J."/>
            <person name="Karaoz U."/>
            <person name="Brodie E.L."/>
            <person name="Williams K.H."/>
            <person name="Hubbard S.S."/>
            <person name="Banfield J.F."/>
        </authorList>
    </citation>
    <scope>NUCLEOTIDE SEQUENCE [LARGE SCALE GENOMIC DNA]</scope>
</reference>
<proteinExistence type="predicted"/>
<accession>A0A1F5K1X0</accession>
<protein>
    <submittedName>
        <fullName evidence="1">Uncharacterized protein</fullName>
    </submittedName>
</protein>
<organism evidence="1 2">
    <name type="scientific">Candidatus Daviesbacteria bacterium RIFCSPHIGHO2_12_FULL_43_11</name>
    <dbReference type="NCBI Taxonomy" id="1797780"/>
    <lineage>
        <taxon>Bacteria</taxon>
        <taxon>Candidatus Daviesiibacteriota</taxon>
    </lineage>
</organism>